<protein>
    <submittedName>
        <fullName evidence="1">Uncharacterized protein</fullName>
    </submittedName>
</protein>
<evidence type="ECO:0000313" key="2">
    <source>
        <dbReference type="Proteomes" id="UP000001011"/>
    </source>
</evidence>
<dbReference type="Pfam" id="PF15587">
    <property type="entry name" value="Imm9"/>
    <property type="match status" value="1"/>
</dbReference>
<proteinExistence type="predicted"/>
<sequence length="163" mass="19037">MHLVKIKKRRDRIMKFKVQLTPEIFDFPNLHSERLAIESYLGDLLKDLNLEKILPEWNIRFLSLLGKEGREIGVYKKGSIYSSELMKSYTIYIPIPTNEDVVWGVNKEKYAHRPPIDKNKMKMLNVKFTDFNNLSHYIVECSKIGILDLLKSGISLKGIKIKI</sequence>
<dbReference type="KEGG" id="yps:YPTB3281"/>
<evidence type="ECO:0000313" key="1">
    <source>
        <dbReference type="EMBL" id="CAH22519.1"/>
    </source>
</evidence>
<dbReference type="InterPro" id="IPR028963">
    <property type="entry name" value="Imm9"/>
</dbReference>
<name>Q666H7_YERPS</name>
<gene>
    <name evidence="1" type="ordered locus">YPTB3281</name>
</gene>
<organism evidence="1 2">
    <name type="scientific">Yersinia pseudotuberculosis serotype I (strain IP32953)</name>
    <dbReference type="NCBI Taxonomy" id="273123"/>
    <lineage>
        <taxon>Bacteria</taxon>
        <taxon>Pseudomonadati</taxon>
        <taxon>Pseudomonadota</taxon>
        <taxon>Gammaproteobacteria</taxon>
        <taxon>Enterobacterales</taxon>
        <taxon>Yersiniaceae</taxon>
        <taxon>Yersinia</taxon>
    </lineage>
</organism>
<dbReference type="EMBL" id="BX936398">
    <property type="protein sequence ID" value="CAH22519.1"/>
    <property type="molecule type" value="Genomic_DNA"/>
</dbReference>
<dbReference type="Proteomes" id="UP000001011">
    <property type="component" value="Chromosome"/>
</dbReference>
<reference evidence="1 2" key="1">
    <citation type="journal article" date="2004" name="Proc. Natl. Acad. Sci. U.S.A.">
        <title>Insights into the evolution of Yersinia pestis through whole-genome comparison with Yersinia pseudotuberculosis.</title>
        <authorList>
            <person name="Chain P.S.G."/>
            <person name="Carniel E."/>
            <person name="Larimer F.W."/>
            <person name="Lamerdin J."/>
            <person name="Stoutland P.O."/>
            <person name="Regala W.M."/>
            <person name="Georgescu A.M."/>
            <person name="Vergez L.M."/>
            <person name="Land M.L."/>
            <person name="Motin V.L."/>
            <person name="Brubaker R.R."/>
            <person name="Fowler J."/>
            <person name="Hinnebusch J."/>
            <person name="Marceau M."/>
            <person name="Medigue C."/>
            <person name="Simonet M."/>
            <person name="Chenal-Francisque V."/>
            <person name="Souza B."/>
            <person name="Dacheux D."/>
            <person name="Elliott J.M."/>
            <person name="Derbise A."/>
            <person name="Hauser L.J."/>
            <person name="Garcia E."/>
        </authorList>
    </citation>
    <scope>NUCLEOTIDE SEQUENCE [LARGE SCALE GENOMIC DNA]</scope>
    <source>
        <strain evidence="2">IP32953</strain>
    </source>
</reference>
<accession>Q666H7</accession>
<dbReference type="AlphaFoldDB" id="Q666H7"/>